<dbReference type="InterPro" id="IPR001932">
    <property type="entry name" value="PPM-type_phosphatase-like_dom"/>
</dbReference>
<proteinExistence type="predicted"/>
<dbReference type="InterPro" id="IPR036457">
    <property type="entry name" value="PPM-type-like_dom_sf"/>
</dbReference>
<gene>
    <name evidence="2" type="ORF">ACFF45_20640</name>
</gene>
<dbReference type="SUPFAM" id="SSF81606">
    <property type="entry name" value="PP2C-like"/>
    <property type="match status" value="1"/>
</dbReference>
<organism evidence="2 3">
    <name type="scientific">Streptomyces cinereospinus</name>
    <dbReference type="NCBI Taxonomy" id="285561"/>
    <lineage>
        <taxon>Bacteria</taxon>
        <taxon>Bacillati</taxon>
        <taxon>Actinomycetota</taxon>
        <taxon>Actinomycetes</taxon>
        <taxon>Kitasatosporales</taxon>
        <taxon>Streptomycetaceae</taxon>
        <taxon>Streptomyces</taxon>
    </lineage>
</organism>
<evidence type="ECO:0000313" key="2">
    <source>
        <dbReference type="EMBL" id="MFB9465056.1"/>
    </source>
</evidence>
<dbReference type="Gene3D" id="3.30.565.10">
    <property type="entry name" value="Histidine kinase-like ATPase, C-terminal domain"/>
    <property type="match status" value="1"/>
</dbReference>
<dbReference type="PANTHER" id="PTHR35801:SF1">
    <property type="entry name" value="PHOSPHOSERINE PHOSPHATASE RSBX"/>
    <property type="match status" value="1"/>
</dbReference>
<dbReference type="PANTHER" id="PTHR35801">
    <property type="entry name" value="PHOSPHOSERINE PHOSPHATASE RSBX"/>
    <property type="match status" value="1"/>
</dbReference>
<protein>
    <submittedName>
        <fullName evidence="2">SpoIIE family protein phosphatase</fullName>
    </submittedName>
</protein>
<reference evidence="2 3" key="1">
    <citation type="submission" date="2024-09" db="EMBL/GenBank/DDBJ databases">
        <authorList>
            <person name="Sun Q."/>
            <person name="Mori K."/>
        </authorList>
    </citation>
    <scope>NUCLEOTIDE SEQUENCE [LARGE SCALE GENOMIC DNA]</scope>
    <source>
        <strain evidence="2 3">JCM 6917</strain>
    </source>
</reference>
<sequence length="355" mass="37239">MSRVWDIPVHDSTRVRDVRVAAEAAGARAGLDPHRIAVAALVATELATNLVKHADGGRIAINLVQRPAPDGQMPSVQLVSLDHGPGIADVEAALRDGHTTAPASLGAGLGTCSRISSDFDLHSVRGRGTVAIARIDQTPAARRSPPASGPRVGGVNIPLAQAEYSGDAWSWVRTRGRLTLMLADGLGHGAKAAQASGAAVEELHRTGHLPPVEILRHLNTALRPTRGAAVAVAQMDMDTDQLRFAGIGNIGARLHSDGAWQPLVSHPGIVGSQFPAGVPLHRLPWRPDSLLVLHSDGLPSRWNPPGDPGLLRCDPALVAAAVLRDASSAARPVRDDTSVAVLAPDRRTCAHDRRP</sequence>
<dbReference type="SUPFAM" id="SSF55874">
    <property type="entry name" value="ATPase domain of HSP90 chaperone/DNA topoisomerase II/histidine kinase"/>
    <property type="match status" value="1"/>
</dbReference>
<dbReference type="Proteomes" id="UP001589709">
    <property type="component" value="Unassembled WGS sequence"/>
</dbReference>
<dbReference type="SMART" id="SM00331">
    <property type="entry name" value="PP2C_SIG"/>
    <property type="match status" value="1"/>
</dbReference>
<dbReference type="InterPro" id="IPR036890">
    <property type="entry name" value="HATPase_C_sf"/>
</dbReference>
<dbReference type="InterPro" id="IPR039248">
    <property type="entry name" value="Ptase_RsbX"/>
</dbReference>
<name>A0ABV5N434_9ACTN</name>
<feature type="domain" description="PPM-type phosphatase" evidence="1">
    <location>
        <begin position="150"/>
        <end position="344"/>
    </location>
</feature>
<evidence type="ECO:0000313" key="3">
    <source>
        <dbReference type="Proteomes" id="UP001589709"/>
    </source>
</evidence>
<dbReference type="EMBL" id="JBHMCY010000039">
    <property type="protein sequence ID" value="MFB9465056.1"/>
    <property type="molecule type" value="Genomic_DNA"/>
</dbReference>
<dbReference type="Pfam" id="PF13581">
    <property type="entry name" value="HATPase_c_2"/>
    <property type="match status" value="1"/>
</dbReference>
<keyword evidence="3" id="KW-1185">Reference proteome</keyword>
<accession>A0ABV5N434</accession>
<dbReference type="Gene3D" id="3.60.40.10">
    <property type="entry name" value="PPM-type phosphatase domain"/>
    <property type="match status" value="1"/>
</dbReference>
<comment type="caution">
    <text evidence="2">The sequence shown here is derived from an EMBL/GenBank/DDBJ whole genome shotgun (WGS) entry which is preliminary data.</text>
</comment>
<evidence type="ECO:0000259" key="1">
    <source>
        <dbReference type="SMART" id="SM00331"/>
    </source>
</evidence>
<dbReference type="RefSeq" id="WP_381347890.1">
    <property type="nucleotide sequence ID" value="NZ_JBHMCY010000039.1"/>
</dbReference>
<dbReference type="Pfam" id="PF07228">
    <property type="entry name" value="SpoIIE"/>
    <property type="match status" value="1"/>
</dbReference>
<dbReference type="InterPro" id="IPR003594">
    <property type="entry name" value="HATPase_dom"/>
</dbReference>